<protein>
    <submittedName>
        <fullName evidence="6">Helix-turn-helix domain-containing protein</fullName>
    </submittedName>
</protein>
<keyword evidence="3" id="KW-0238">DNA-binding</keyword>
<evidence type="ECO:0000313" key="6">
    <source>
        <dbReference type="EMBL" id="MFC6333172.1"/>
    </source>
</evidence>
<organism evidence="6 7">
    <name type="scientific">Paenibacillus septentrionalis</name>
    <dbReference type="NCBI Taxonomy" id="429342"/>
    <lineage>
        <taxon>Bacteria</taxon>
        <taxon>Bacillati</taxon>
        <taxon>Bacillota</taxon>
        <taxon>Bacilli</taxon>
        <taxon>Bacillales</taxon>
        <taxon>Paenibacillaceae</taxon>
        <taxon>Paenibacillus</taxon>
    </lineage>
</organism>
<dbReference type="SMART" id="SM00422">
    <property type="entry name" value="HTH_MERR"/>
    <property type="match status" value="1"/>
</dbReference>
<evidence type="ECO:0000256" key="4">
    <source>
        <dbReference type="ARBA" id="ARBA00023163"/>
    </source>
</evidence>
<dbReference type="PANTHER" id="PTHR30204">
    <property type="entry name" value="REDOX-CYCLING DRUG-SENSING TRANSCRIPTIONAL ACTIVATOR SOXR"/>
    <property type="match status" value="1"/>
</dbReference>
<dbReference type="InterPro" id="IPR009061">
    <property type="entry name" value="DNA-bd_dom_put_sf"/>
</dbReference>
<evidence type="ECO:0000259" key="5">
    <source>
        <dbReference type="PROSITE" id="PS50937"/>
    </source>
</evidence>
<dbReference type="InterPro" id="IPR047057">
    <property type="entry name" value="MerR_fam"/>
</dbReference>
<dbReference type="Gene3D" id="3.20.80.10">
    <property type="entry name" value="Regulatory factor, effector binding domain"/>
    <property type="match status" value="1"/>
</dbReference>
<accession>A0ABW1V2Z5</accession>
<dbReference type="RefSeq" id="WP_379234349.1">
    <property type="nucleotide sequence ID" value="NZ_JBHSTE010000003.1"/>
</dbReference>
<proteinExistence type="predicted"/>
<dbReference type="Pfam" id="PF13411">
    <property type="entry name" value="MerR_1"/>
    <property type="match status" value="1"/>
</dbReference>
<keyword evidence="7" id="KW-1185">Reference proteome</keyword>
<dbReference type="PANTHER" id="PTHR30204:SF69">
    <property type="entry name" value="MERR-FAMILY TRANSCRIPTIONAL REGULATOR"/>
    <property type="match status" value="1"/>
</dbReference>
<evidence type="ECO:0000256" key="3">
    <source>
        <dbReference type="ARBA" id="ARBA00023125"/>
    </source>
</evidence>
<dbReference type="InterPro" id="IPR000551">
    <property type="entry name" value="MerR-type_HTH_dom"/>
</dbReference>
<dbReference type="CDD" id="cd01107">
    <property type="entry name" value="HTH_BmrR"/>
    <property type="match status" value="1"/>
</dbReference>
<evidence type="ECO:0000256" key="2">
    <source>
        <dbReference type="ARBA" id="ARBA00023015"/>
    </source>
</evidence>
<keyword evidence="1" id="KW-0678">Repressor</keyword>
<dbReference type="PROSITE" id="PS50937">
    <property type="entry name" value="HTH_MERR_2"/>
    <property type="match status" value="1"/>
</dbReference>
<comment type="caution">
    <text evidence="6">The sequence shown here is derived from an EMBL/GenBank/DDBJ whole genome shotgun (WGS) entry which is preliminary data.</text>
</comment>
<gene>
    <name evidence="6" type="ORF">ACFP56_11105</name>
</gene>
<dbReference type="Gene3D" id="1.10.1660.10">
    <property type="match status" value="1"/>
</dbReference>
<evidence type="ECO:0000256" key="1">
    <source>
        <dbReference type="ARBA" id="ARBA00022491"/>
    </source>
</evidence>
<dbReference type="SUPFAM" id="SSF55136">
    <property type="entry name" value="Probable bacterial effector-binding domain"/>
    <property type="match status" value="1"/>
</dbReference>
<feature type="domain" description="HTH merR-type" evidence="5">
    <location>
        <begin position="5"/>
        <end position="75"/>
    </location>
</feature>
<dbReference type="EMBL" id="JBHSTE010000003">
    <property type="protein sequence ID" value="MFC6333172.1"/>
    <property type="molecule type" value="Genomic_DNA"/>
</dbReference>
<dbReference type="InterPro" id="IPR011256">
    <property type="entry name" value="Reg_factor_effector_dom_sf"/>
</dbReference>
<keyword evidence="4" id="KW-0804">Transcription</keyword>
<sequence length="281" mass="32843">MKTKTYTIGEMSKLSNLPIQTLRYYDQIDLFKPIRTDPNSNYRYYDDSQLHSLDLIKALRYLEIPLATIRQVLDYTLDELVAFLAEQETVIDSRIKRLHEVQNTLLKTKKQISDQLAIPVMNEVYESTEDELRLLRIEVQHSTPEYVPDEYFISLIKTVENEAGGIATKFGAIYPLKAYRHLQEIQYDYLFTPLLTERDIENLDYGMTIANMSGSRYLCISFLSSIDNYVEHYNQLLHYIEKQQCHVASDVYEFYLPTTFSSNQKPEFIVQLKVKIIDGGS</sequence>
<evidence type="ECO:0000313" key="7">
    <source>
        <dbReference type="Proteomes" id="UP001596233"/>
    </source>
</evidence>
<reference evidence="7" key="1">
    <citation type="journal article" date="2019" name="Int. J. Syst. Evol. Microbiol.">
        <title>The Global Catalogue of Microorganisms (GCM) 10K type strain sequencing project: providing services to taxonomists for standard genome sequencing and annotation.</title>
        <authorList>
            <consortium name="The Broad Institute Genomics Platform"/>
            <consortium name="The Broad Institute Genome Sequencing Center for Infectious Disease"/>
            <person name="Wu L."/>
            <person name="Ma J."/>
        </authorList>
    </citation>
    <scope>NUCLEOTIDE SEQUENCE [LARGE SCALE GENOMIC DNA]</scope>
    <source>
        <strain evidence="7">PCU 280</strain>
    </source>
</reference>
<keyword evidence="2" id="KW-0805">Transcription regulation</keyword>
<dbReference type="SUPFAM" id="SSF46955">
    <property type="entry name" value="Putative DNA-binding domain"/>
    <property type="match status" value="1"/>
</dbReference>
<dbReference type="Proteomes" id="UP001596233">
    <property type="component" value="Unassembled WGS sequence"/>
</dbReference>
<name>A0ABW1V2Z5_9BACL</name>